<name>A0A3P6T0R8_DIBLA</name>
<gene>
    <name evidence="2" type="ORF">DILT_LOCUS3214</name>
</gene>
<feature type="compositionally biased region" description="Polar residues" evidence="1">
    <location>
        <begin position="319"/>
        <end position="330"/>
    </location>
</feature>
<evidence type="ECO:0000313" key="2">
    <source>
        <dbReference type="EMBL" id="VDK81326.1"/>
    </source>
</evidence>
<evidence type="ECO:0000313" key="3">
    <source>
        <dbReference type="Proteomes" id="UP000281553"/>
    </source>
</evidence>
<feature type="region of interest" description="Disordered" evidence="1">
    <location>
        <begin position="382"/>
        <end position="430"/>
    </location>
</feature>
<protein>
    <submittedName>
        <fullName evidence="2">Uncharacterized protein</fullName>
    </submittedName>
</protein>
<keyword evidence="3" id="KW-1185">Reference proteome</keyword>
<accession>A0A3P6T0R8</accession>
<dbReference type="EMBL" id="UYRU01043318">
    <property type="protein sequence ID" value="VDK81326.1"/>
    <property type="molecule type" value="Genomic_DNA"/>
</dbReference>
<dbReference type="AlphaFoldDB" id="A0A3P6T0R8"/>
<feature type="compositionally biased region" description="Polar residues" evidence="1">
    <location>
        <begin position="411"/>
        <end position="430"/>
    </location>
</feature>
<proteinExistence type="predicted"/>
<feature type="region of interest" description="Disordered" evidence="1">
    <location>
        <begin position="315"/>
        <end position="341"/>
    </location>
</feature>
<reference evidence="2 3" key="1">
    <citation type="submission" date="2018-11" db="EMBL/GenBank/DDBJ databases">
        <authorList>
            <consortium name="Pathogen Informatics"/>
        </authorList>
    </citation>
    <scope>NUCLEOTIDE SEQUENCE [LARGE SCALE GENOMIC DNA]</scope>
</reference>
<dbReference type="Proteomes" id="UP000281553">
    <property type="component" value="Unassembled WGS sequence"/>
</dbReference>
<organism evidence="2 3">
    <name type="scientific">Dibothriocephalus latus</name>
    <name type="common">Fish tapeworm</name>
    <name type="synonym">Diphyllobothrium latum</name>
    <dbReference type="NCBI Taxonomy" id="60516"/>
    <lineage>
        <taxon>Eukaryota</taxon>
        <taxon>Metazoa</taxon>
        <taxon>Spiralia</taxon>
        <taxon>Lophotrochozoa</taxon>
        <taxon>Platyhelminthes</taxon>
        <taxon>Cestoda</taxon>
        <taxon>Eucestoda</taxon>
        <taxon>Diphyllobothriidea</taxon>
        <taxon>Diphyllobothriidae</taxon>
        <taxon>Dibothriocephalus</taxon>
    </lineage>
</organism>
<evidence type="ECO:0000256" key="1">
    <source>
        <dbReference type="SAM" id="MobiDB-lite"/>
    </source>
</evidence>
<feature type="compositionally biased region" description="Basic and acidic residues" evidence="1">
    <location>
        <begin position="399"/>
        <end position="408"/>
    </location>
</feature>
<sequence>MRRDLKRNANDAMNCYLNFQHATHPVMFMEYGAYVLNMSIPFAIPHYEEMGRGLLIAALDMWCTNPWSRLSNCPCTDMLKLKPGTHKSLRALTSPQNSSNKYPLSGQKLRMAESVNYKLLRNWARRHTSQLAAHEGITFTPKIQKQDIRLPNTGQNAVLEVVPLTRPRGRNNAPSKTTAEYVCATPVSADRLQLSEITEVAPHGRTDAPSRLTPGVICKTPVHAEPPSAWSSSEPEVVPAKSTQLDVNELTTDSVRNQSKSSRKAFRTQYTTSSNRIMPTKRTKLVNGDVPQNTPNNSEITSKLSHKTVEFSCDGGKTASENEQSCQSHASLLPETSPRIRPGHCERRASLCGDFVVSRPAPIQRVPGLDLDVDASKVVRPASLPARSPHPGKLLALDPPKRCLEKPTPRKINSSTNNARRSTLDPNSTHLHPTVASVVIKSLDGGMVAYKGLAELDRKDVNLVLRRPEPSQSKHVTGGYNQCRRRHTRGCNTLDIAEIDDLTVDMWSKPFLAYCSSSGRPTQAKVWTPWYPNPDPFGH</sequence>
<dbReference type="OrthoDB" id="6256174at2759"/>